<name>K1X090_MARBU</name>
<dbReference type="KEGG" id="mbe:MBM_07518"/>
<accession>K1X090</accession>
<proteinExistence type="predicted"/>
<keyword evidence="2" id="KW-1185">Reference proteome</keyword>
<dbReference type="AlphaFoldDB" id="K1X090"/>
<dbReference type="Proteomes" id="UP000006753">
    <property type="component" value="Unassembled WGS sequence"/>
</dbReference>
<dbReference type="EMBL" id="JH921446">
    <property type="protein sequence ID" value="EKD14288.1"/>
    <property type="molecule type" value="Genomic_DNA"/>
</dbReference>
<protein>
    <submittedName>
        <fullName evidence="1">Multidrug resistance protein fnx1</fullName>
    </submittedName>
</protein>
<sequence>MPPQTSKALVALNYYGRYATKKEYDRAFQEARDWALEDMETDNEGVKRPKSECAATSARIFGVKEPALRKAELGLGATLLMVRAGINHLRAPSLSLVSQSWFKDWLRRNPDLYTIKTKPIERVRLESHTEEEIKKWFEELQKDMVLYNINIPKKLLNMDESRARIGCPPRETVIVLKEVKEMYTSSPNNRKSIIIIEIIRADGKKTLPLYIITPSKKIIENWITDELTSDETIDCSLTGYINY</sequence>
<gene>
    <name evidence="1" type="ORF">MBM_07518</name>
</gene>
<dbReference type="HOGENOM" id="CLU_1142790_0_0_1"/>
<dbReference type="InParanoid" id="K1X090"/>
<reference evidence="1 2" key="1">
    <citation type="journal article" date="2012" name="BMC Genomics">
        <title>Sequencing the genome of Marssonina brunnea reveals fungus-poplar co-evolution.</title>
        <authorList>
            <person name="Zhu S."/>
            <person name="Cao Y.-Z."/>
            <person name="Jiang C."/>
            <person name="Tan B.-Y."/>
            <person name="Wang Z."/>
            <person name="Feng S."/>
            <person name="Zhang L."/>
            <person name="Su X.-H."/>
            <person name="Brejova B."/>
            <person name="Vinar T."/>
            <person name="Xu M."/>
            <person name="Wang M.-X."/>
            <person name="Zhang S.-G."/>
            <person name="Huang M.-R."/>
            <person name="Wu R."/>
            <person name="Zhou Y."/>
        </authorList>
    </citation>
    <scope>NUCLEOTIDE SEQUENCE [LARGE SCALE GENOMIC DNA]</scope>
    <source>
        <strain evidence="1 2">MB_m1</strain>
    </source>
</reference>
<dbReference type="OrthoDB" id="3562866at2759"/>
<organism evidence="1 2">
    <name type="scientific">Marssonina brunnea f. sp. multigermtubi (strain MB_m1)</name>
    <name type="common">Marssonina leaf spot fungus</name>
    <dbReference type="NCBI Taxonomy" id="1072389"/>
    <lineage>
        <taxon>Eukaryota</taxon>
        <taxon>Fungi</taxon>
        <taxon>Dikarya</taxon>
        <taxon>Ascomycota</taxon>
        <taxon>Pezizomycotina</taxon>
        <taxon>Leotiomycetes</taxon>
        <taxon>Helotiales</taxon>
        <taxon>Drepanopezizaceae</taxon>
        <taxon>Drepanopeziza</taxon>
    </lineage>
</organism>
<evidence type="ECO:0000313" key="1">
    <source>
        <dbReference type="EMBL" id="EKD14288.1"/>
    </source>
</evidence>
<evidence type="ECO:0000313" key="2">
    <source>
        <dbReference type="Proteomes" id="UP000006753"/>
    </source>
</evidence>